<gene>
    <name evidence="1" type="ORF">N7Z68_09070</name>
</gene>
<sequence length="211" mass="24600">MEEELISKKDLLKLTGISYGQLYRWKRKKLVPEDWFIRKSTFTGQETFFPKERILERIDKIINMKAGLSLDELAQMFTDGPSDITLTREQLIERNIVSITAIDLYEEQTGRTEIFLYEAILSVYILDEALRSGEISLMEGRQILQTLNDYFLRTQHQQMTLFVIRKMGVTFVLLLTAQDDEVFLEKSAKIAIQIKVEKIQEKLKDKLLIGG</sequence>
<keyword evidence="2" id="KW-1185">Reference proteome</keyword>
<accession>A0ABT5VDY4</accession>
<dbReference type="EMBL" id="JAOTPO010000005">
    <property type="protein sequence ID" value="MDE5413537.1"/>
    <property type="molecule type" value="Genomic_DNA"/>
</dbReference>
<evidence type="ECO:0000313" key="2">
    <source>
        <dbReference type="Proteomes" id="UP001148125"/>
    </source>
</evidence>
<dbReference type="Pfam" id="PF13171">
    <property type="entry name" value="DUF4004"/>
    <property type="match status" value="1"/>
</dbReference>
<dbReference type="Proteomes" id="UP001148125">
    <property type="component" value="Unassembled WGS sequence"/>
</dbReference>
<dbReference type="InterPro" id="IPR025063">
    <property type="entry name" value="DUF4004"/>
</dbReference>
<organism evidence="1 2">
    <name type="scientific">Alkalihalobacterium chitinilyticum</name>
    <dbReference type="NCBI Taxonomy" id="2980103"/>
    <lineage>
        <taxon>Bacteria</taxon>
        <taxon>Bacillati</taxon>
        <taxon>Bacillota</taxon>
        <taxon>Bacilli</taxon>
        <taxon>Bacillales</taxon>
        <taxon>Bacillaceae</taxon>
        <taxon>Alkalihalobacterium</taxon>
    </lineage>
</organism>
<name>A0ABT5VDY4_9BACI</name>
<proteinExistence type="predicted"/>
<dbReference type="RefSeq" id="WP_275118159.1">
    <property type="nucleotide sequence ID" value="NZ_JAOTPO010000005.1"/>
</dbReference>
<reference evidence="1" key="1">
    <citation type="submission" date="2024-05" db="EMBL/GenBank/DDBJ databases">
        <title>Alkalihalobacillus sp. strain MEB203 novel alkaliphilic bacterium from Lonar Lake, India.</title>
        <authorList>
            <person name="Joshi A."/>
            <person name="Thite S."/>
            <person name="Mengade P."/>
        </authorList>
    </citation>
    <scope>NUCLEOTIDE SEQUENCE</scope>
    <source>
        <strain evidence="1">MEB 203</strain>
    </source>
</reference>
<evidence type="ECO:0000313" key="1">
    <source>
        <dbReference type="EMBL" id="MDE5413537.1"/>
    </source>
</evidence>
<comment type="caution">
    <text evidence="1">The sequence shown here is derived from an EMBL/GenBank/DDBJ whole genome shotgun (WGS) entry which is preliminary data.</text>
</comment>
<protein>
    <submittedName>
        <fullName evidence="1">YhbD family protein</fullName>
    </submittedName>
</protein>